<protein>
    <recommendedName>
        <fullName evidence="1">NADPH-dependent FMN reductase-like domain-containing protein</fullName>
    </recommendedName>
</protein>
<dbReference type="Proteomes" id="UP001217089">
    <property type="component" value="Unassembled WGS sequence"/>
</dbReference>
<dbReference type="PANTHER" id="PTHR30543">
    <property type="entry name" value="CHROMATE REDUCTASE"/>
    <property type="match status" value="1"/>
</dbReference>
<proteinExistence type="predicted"/>
<dbReference type="Gene3D" id="3.40.50.360">
    <property type="match status" value="1"/>
</dbReference>
<evidence type="ECO:0000313" key="3">
    <source>
        <dbReference type="Proteomes" id="UP001217089"/>
    </source>
</evidence>
<comment type="caution">
    <text evidence="2">The sequence shown here is derived from an EMBL/GenBank/DDBJ whole genome shotgun (WGS) entry which is preliminary data.</text>
</comment>
<dbReference type="InterPro" id="IPR050712">
    <property type="entry name" value="NAD(P)H-dep_reductase"/>
</dbReference>
<evidence type="ECO:0000313" key="2">
    <source>
        <dbReference type="EMBL" id="KAJ8307765.1"/>
    </source>
</evidence>
<dbReference type="InterPro" id="IPR005025">
    <property type="entry name" value="FMN_Rdtase-like_dom"/>
</dbReference>
<reference evidence="2 3" key="1">
    <citation type="submission" date="2022-12" db="EMBL/GenBank/DDBJ databases">
        <title>Chromosome-level genome of Tegillarca granosa.</title>
        <authorList>
            <person name="Kim J."/>
        </authorList>
    </citation>
    <scope>NUCLEOTIDE SEQUENCE [LARGE SCALE GENOMIC DNA]</scope>
    <source>
        <strain evidence="2">Teg-2019</strain>
        <tissue evidence="2">Adductor muscle</tissue>
    </source>
</reference>
<dbReference type="Pfam" id="PF03358">
    <property type="entry name" value="FMN_red"/>
    <property type="match status" value="1"/>
</dbReference>
<sequence length="214" mass="24061">MYKAYLQSVRMASTKAIPEPLKVLMFLGSTREGRLGIRVAKYMQKYLEDEWKYKVTLFDPLEMKFPMLEKPVHFYGPQRTGAPKWLCDCEKIVRESDAYVVISAEYNHSIPPALANLIDHFPGSAFSYKPSAIVCYSPGIYGGMRAAIQLRAMLGEVGCLSVSNIFGIPKVHESINENGEAINEHIPKGAKTLITQLDWHARAMKNHRETAGIP</sequence>
<feature type="domain" description="NADPH-dependent FMN reductase-like" evidence="1">
    <location>
        <begin position="22"/>
        <end position="172"/>
    </location>
</feature>
<keyword evidence="3" id="KW-1185">Reference proteome</keyword>
<dbReference type="InterPro" id="IPR029039">
    <property type="entry name" value="Flavoprotein-like_sf"/>
</dbReference>
<organism evidence="2 3">
    <name type="scientific">Tegillarca granosa</name>
    <name type="common">Malaysian cockle</name>
    <name type="synonym">Anadara granosa</name>
    <dbReference type="NCBI Taxonomy" id="220873"/>
    <lineage>
        <taxon>Eukaryota</taxon>
        <taxon>Metazoa</taxon>
        <taxon>Spiralia</taxon>
        <taxon>Lophotrochozoa</taxon>
        <taxon>Mollusca</taxon>
        <taxon>Bivalvia</taxon>
        <taxon>Autobranchia</taxon>
        <taxon>Pteriomorphia</taxon>
        <taxon>Arcoida</taxon>
        <taxon>Arcoidea</taxon>
        <taxon>Arcidae</taxon>
        <taxon>Tegillarca</taxon>
    </lineage>
</organism>
<accession>A0ABQ9EVL8</accession>
<dbReference type="SUPFAM" id="SSF52218">
    <property type="entry name" value="Flavoproteins"/>
    <property type="match status" value="1"/>
</dbReference>
<dbReference type="PANTHER" id="PTHR30543:SF21">
    <property type="entry name" value="NAD(P)H-DEPENDENT FMN REDUCTASE LOT6"/>
    <property type="match status" value="1"/>
</dbReference>
<dbReference type="EMBL" id="JARBDR010000728">
    <property type="protein sequence ID" value="KAJ8307765.1"/>
    <property type="molecule type" value="Genomic_DNA"/>
</dbReference>
<evidence type="ECO:0000259" key="1">
    <source>
        <dbReference type="Pfam" id="PF03358"/>
    </source>
</evidence>
<name>A0ABQ9EVL8_TEGGR</name>
<gene>
    <name evidence="2" type="ORF">KUTeg_014682</name>
</gene>